<organism evidence="3 4">
    <name type="scientific">Pendulispora albinea</name>
    <dbReference type="NCBI Taxonomy" id="2741071"/>
    <lineage>
        <taxon>Bacteria</taxon>
        <taxon>Pseudomonadati</taxon>
        <taxon>Myxococcota</taxon>
        <taxon>Myxococcia</taxon>
        <taxon>Myxococcales</taxon>
        <taxon>Sorangiineae</taxon>
        <taxon>Pendulisporaceae</taxon>
        <taxon>Pendulispora</taxon>
    </lineage>
</organism>
<name>A0ABZ2MBS9_9BACT</name>
<keyword evidence="1" id="KW-0597">Phosphoprotein</keyword>
<dbReference type="InterPro" id="IPR001789">
    <property type="entry name" value="Sig_transdc_resp-reg_receiver"/>
</dbReference>
<dbReference type="SUPFAM" id="SSF52172">
    <property type="entry name" value="CheY-like"/>
    <property type="match status" value="1"/>
</dbReference>
<accession>A0ABZ2MBS9</accession>
<evidence type="ECO:0000313" key="4">
    <source>
        <dbReference type="Proteomes" id="UP001370348"/>
    </source>
</evidence>
<reference evidence="3 4" key="1">
    <citation type="submission" date="2021-12" db="EMBL/GenBank/DDBJ databases">
        <title>Discovery of the Pendulisporaceae a myxobacterial family with distinct sporulation behavior and unique specialized metabolism.</title>
        <authorList>
            <person name="Garcia R."/>
            <person name="Popoff A."/>
            <person name="Bader C.D."/>
            <person name="Loehr J."/>
            <person name="Walesch S."/>
            <person name="Walt C."/>
            <person name="Boldt J."/>
            <person name="Bunk B."/>
            <person name="Haeckl F.J.F.P.J."/>
            <person name="Gunesch A.P."/>
            <person name="Birkelbach J."/>
            <person name="Nuebel U."/>
            <person name="Pietschmann T."/>
            <person name="Bach T."/>
            <person name="Mueller R."/>
        </authorList>
    </citation>
    <scope>NUCLEOTIDE SEQUENCE [LARGE SCALE GENOMIC DNA]</scope>
    <source>
        <strain evidence="3 4">MSr11954</strain>
    </source>
</reference>
<feature type="domain" description="Response regulatory" evidence="2">
    <location>
        <begin position="9"/>
        <end position="119"/>
    </location>
</feature>
<sequence>MTVADSARTILVADDSPVVHLALGKILRADGFQVLEARSLRDARGVDAARLFAAVLDLDLGDGTGIEAARWLTASRPELPFVFFTSDDDGVLLVEARRMAPVFFKPRDCDRVAAWVRGL</sequence>
<dbReference type="InterPro" id="IPR011006">
    <property type="entry name" value="CheY-like_superfamily"/>
</dbReference>
<dbReference type="EMBL" id="CP089984">
    <property type="protein sequence ID" value="WXB19965.1"/>
    <property type="molecule type" value="Genomic_DNA"/>
</dbReference>
<feature type="modified residue" description="4-aspartylphosphate" evidence="1">
    <location>
        <position position="57"/>
    </location>
</feature>
<dbReference type="Gene3D" id="3.40.50.2300">
    <property type="match status" value="1"/>
</dbReference>
<keyword evidence="4" id="KW-1185">Reference proteome</keyword>
<dbReference type="SMART" id="SM00448">
    <property type="entry name" value="REC"/>
    <property type="match status" value="1"/>
</dbReference>
<dbReference type="RefSeq" id="WP_394829565.1">
    <property type="nucleotide sequence ID" value="NZ_CP089984.1"/>
</dbReference>
<dbReference type="Proteomes" id="UP001370348">
    <property type="component" value="Chromosome"/>
</dbReference>
<gene>
    <name evidence="3" type="ORF">LZC94_22420</name>
</gene>
<evidence type="ECO:0000313" key="3">
    <source>
        <dbReference type="EMBL" id="WXB19965.1"/>
    </source>
</evidence>
<dbReference type="CDD" id="cd00156">
    <property type="entry name" value="REC"/>
    <property type="match status" value="1"/>
</dbReference>
<protein>
    <submittedName>
        <fullName evidence="3">Response regulator</fullName>
    </submittedName>
</protein>
<dbReference type="PROSITE" id="PS50110">
    <property type="entry name" value="RESPONSE_REGULATORY"/>
    <property type="match status" value="1"/>
</dbReference>
<dbReference type="Pfam" id="PF00072">
    <property type="entry name" value="Response_reg"/>
    <property type="match status" value="1"/>
</dbReference>
<evidence type="ECO:0000256" key="1">
    <source>
        <dbReference type="PROSITE-ProRule" id="PRU00169"/>
    </source>
</evidence>
<evidence type="ECO:0000259" key="2">
    <source>
        <dbReference type="PROSITE" id="PS50110"/>
    </source>
</evidence>
<proteinExistence type="predicted"/>